<keyword evidence="10" id="KW-1185">Reference proteome</keyword>
<keyword evidence="2" id="KW-1003">Cell membrane</keyword>
<evidence type="ECO:0000256" key="5">
    <source>
        <dbReference type="ARBA" id="ARBA00023136"/>
    </source>
</evidence>
<comment type="caution">
    <text evidence="9">The sequence shown here is derived from an EMBL/GenBank/DDBJ whole genome shotgun (WGS) entry which is preliminary data.</text>
</comment>
<feature type="domain" description="Phosphatidylglycerol lysyltransferase C-terminal" evidence="8">
    <location>
        <begin position="510"/>
        <end position="814"/>
    </location>
</feature>
<feature type="transmembrane region" description="Helical" evidence="7">
    <location>
        <begin position="282"/>
        <end position="306"/>
    </location>
</feature>
<gene>
    <name evidence="9" type="ORF">K7472_24125</name>
</gene>
<comment type="subcellular location">
    <subcellularLocation>
        <location evidence="1">Cell membrane</location>
        <topology evidence="1">Multi-pass membrane protein</topology>
    </subcellularLocation>
</comment>
<feature type="transmembrane region" description="Helical" evidence="7">
    <location>
        <begin position="318"/>
        <end position="341"/>
    </location>
</feature>
<dbReference type="PANTHER" id="PTHR34697">
    <property type="entry name" value="PHOSPHATIDYLGLYCEROL LYSYLTRANSFERASE"/>
    <property type="match status" value="1"/>
</dbReference>
<feature type="transmembrane region" description="Helical" evidence="7">
    <location>
        <begin position="124"/>
        <end position="145"/>
    </location>
</feature>
<feature type="transmembrane region" description="Helical" evidence="7">
    <location>
        <begin position="348"/>
        <end position="371"/>
    </location>
</feature>
<feature type="transmembrane region" description="Helical" evidence="7">
    <location>
        <begin position="377"/>
        <end position="399"/>
    </location>
</feature>
<dbReference type="RefSeq" id="WP_222980640.1">
    <property type="nucleotide sequence ID" value="NZ_JAINVZ010000019.1"/>
</dbReference>
<feature type="transmembrane region" description="Helical" evidence="7">
    <location>
        <begin position="59"/>
        <end position="80"/>
    </location>
</feature>
<dbReference type="PANTHER" id="PTHR34697:SF2">
    <property type="entry name" value="PHOSPHATIDYLGLYCEROL LYSYLTRANSFERASE"/>
    <property type="match status" value="1"/>
</dbReference>
<evidence type="ECO:0000256" key="2">
    <source>
        <dbReference type="ARBA" id="ARBA00022475"/>
    </source>
</evidence>
<evidence type="ECO:0000259" key="8">
    <source>
        <dbReference type="Pfam" id="PF09924"/>
    </source>
</evidence>
<reference evidence="9 10" key="1">
    <citation type="submission" date="2021-08" db="EMBL/GenBank/DDBJ databases">
        <title>Streptomyces sp. PTM05 isolated from lichen.</title>
        <authorList>
            <person name="Somphong A."/>
            <person name="Phongsopitanun W."/>
            <person name="Tanasupawat S."/>
        </authorList>
    </citation>
    <scope>NUCLEOTIDE SEQUENCE [LARGE SCALE GENOMIC DNA]</scope>
    <source>
        <strain evidence="9 10">Ptm05</strain>
    </source>
</reference>
<dbReference type="InterPro" id="IPR024320">
    <property type="entry name" value="LPG_synthase_C"/>
</dbReference>
<dbReference type="InterPro" id="IPR051211">
    <property type="entry name" value="PG_lysyltransferase"/>
</dbReference>
<proteinExistence type="predicted"/>
<feature type="compositionally biased region" description="Pro residues" evidence="6">
    <location>
        <begin position="249"/>
        <end position="259"/>
    </location>
</feature>
<dbReference type="EMBL" id="JAINVZ010000019">
    <property type="protein sequence ID" value="MBY8887902.1"/>
    <property type="molecule type" value="Genomic_DNA"/>
</dbReference>
<feature type="transmembrane region" description="Helical" evidence="7">
    <location>
        <begin position="92"/>
        <end position="112"/>
    </location>
</feature>
<feature type="transmembrane region" description="Helical" evidence="7">
    <location>
        <begin position="411"/>
        <end position="431"/>
    </location>
</feature>
<keyword evidence="5 7" id="KW-0472">Membrane</keyword>
<protein>
    <submittedName>
        <fullName evidence="9">Phosphatidylglycerol lysyltransferase domain-containing protein</fullName>
    </submittedName>
</protein>
<dbReference type="Proteomes" id="UP001198565">
    <property type="component" value="Unassembled WGS sequence"/>
</dbReference>
<evidence type="ECO:0000256" key="6">
    <source>
        <dbReference type="SAM" id="MobiDB-lite"/>
    </source>
</evidence>
<feature type="region of interest" description="Disordered" evidence="6">
    <location>
        <begin position="243"/>
        <end position="264"/>
    </location>
</feature>
<feature type="transmembrane region" description="Helical" evidence="7">
    <location>
        <begin position="21"/>
        <end position="39"/>
    </location>
</feature>
<feature type="transmembrane region" description="Helical" evidence="7">
    <location>
        <begin position="473"/>
        <end position="491"/>
    </location>
</feature>
<accession>A0ABS7QXH1</accession>
<keyword evidence="3 7" id="KW-0812">Transmembrane</keyword>
<name>A0ABS7QXH1_9ACTN</name>
<keyword evidence="4 7" id="KW-1133">Transmembrane helix</keyword>
<evidence type="ECO:0000256" key="4">
    <source>
        <dbReference type="ARBA" id="ARBA00022989"/>
    </source>
</evidence>
<sequence length="852" mass="92821">MWEWLAHGYQTRIVDTGREPLFLLLVGLLGSFLFIRFSVRMIRRGVSWWPGNVQPGGLHIHHVVFGLAGMLAGGIGSFALRGEARVGHDLLALLFGIGCGLVLDEFALVLHLEDVYWREEGRQSVDAVILAVTVIGLLLLGVTPLGGFTGSLLTRTVAIGVLLALVVLSLLKGKLWTGLFGLFLVVPAFFGAIRLARPASPWARWRYYSRPRRLARAERREQRVHGRLDAARRKVYNAVAGAPHLESPRPAPPKRPAPPRVSLADLPPTRAERLLRPLAEPCAVAVVWYLRLAAALDVLTGLIAPFRERIYRADSGDLFTPFLVTAGFTAALVASLLAVMLRRRKRAAWLITFTLAGLNALVYWGALLVLPDARQHVVNWVSAGVTTAVAVALVIARTVCQVRGERGNIPLGLGWFVLGGVLAAGLGTVLVHGTDTEPAASWTDCLRYALLRVFTLSTLFELPDITVPGWTDLLINVLSVALLLQVLRAFFRSPRGRARLGPEDEDRLRGLLARFGADDSLGYFALHRDKAVAWSPGQEAAVTYRVINGVALASGDPVGDPAAWPAAIGAWLHTARSHGWVPAVTGASERAAGLFERAGMRVLAFGDEAVTAVADADLTAPEARPLREARDELLAAGYSVTVRRHREVAREEMDGLVHLADAWRNGAVDRGFTMTLGRMGDPADGACVIVECRDPNDRTCALLDLVPWDGGAGLSLDLMRRERESPDSVFALMLTELLLRARAGADPVADVERIALNFTVFHAPVTYGQGLGTGFVFRVHRLIVRLLSPRRGLEGVHRDNAGLRPHWQPRFMLYERPTELPRIAVANAGVEGVLTARRMRRFSPAPPAGQRG</sequence>
<dbReference type="Pfam" id="PF09924">
    <property type="entry name" value="LPG_synthase_C"/>
    <property type="match status" value="1"/>
</dbReference>
<evidence type="ECO:0000256" key="7">
    <source>
        <dbReference type="SAM" id="Phobius"/>
    </source>
</evidence>
<evidence type="ECO:0000313" key="9">
    <source>
        <dbReference type="EMBL" id="MBY8887902.1"/>
    </source>
</evidence>
<evidence type="ECO:0000256" key="3">
    <source>
        <dbReference type="ARBA" id="ARBA00022692"/>
    </source>
</evidence>
<feature type="transmembrane region" description="Helical" evidence="7">
    <location>
        <begin position="152"/>
        <end position="171"/>
    </location>
</feature>
<organism evidence="9 10">
    <name type="scientific">Streptantibioticus parmotrematis</name>
    <dbReference type="NCBI Taxonomy" id="2873249"/>
    <lineage>
        <taxon>Bacteria</taxon>
        <taxon>Bacillati</taxon>
        <taxon>Actinomycetota</taxon>
        <taxon>Actinomycetes</taxon>
        <taxon>Kitasatosporales</taxon>
        <taxon>Streptomycetaceae</taxon>
        <taxon>Streptantibioticus</taxon>
    </lineage>
</organism>
<feature type="transmembrane region" description="Helical" evidence="7">
    <location>
        <begin position="177"/>
        <end position="196"/>
    </location>
</feature>
<evidence type="ECO:0000313" key="10">
    <source>
        <dbReference type="Proteomes" id="UP001198565"/>
    </source>
</evidence>
<evidence type="ECO:0000256" key="1">
    <source>
        <dbReference type="ARBA" id="ARBA00004651"/>
    </source>
</evidence>